<evidence type="ECO:0000313" key="2">
    <source>
        <dbReference type="EMBL" id="PFG16958.1"/>
    </source>
</evidence>
<gene>
    <name evidence="2" type="ORF">ATK74_1514</name>
</gene>
<keyword evidence="2" id="KW-0378">Hydrolase</keyword>
<dbReference type="InterPro" id="IPR005152">
    <property type="entry name" value="Lipase_secreted"/>
</dbReference>
<feature type="transmembrane region" description="Helical" evidence="1">
    <location>
        <begin position="35"/>
        <end position="53"/>
    </location>
</feature>
<evidence type="ECO:0000256" key="1">
    <source>
        <dbReference type="SAM" id="Phobius"/>
    </source>
</evidence>
<feature type="transmembrane region" description="Helical" evidence="1">
    <location>
        <begin position="188"/>
        <end position="208"/>
    </location>
</feature>
<organism evidence="2 3">
    <name type="scientific">Propionicimonas paludicola</name>
    <dbReference type="NCBI Taxonomy" id="185243"/>
    <lineage>
        <taxon>Bacteria</taxon>
        <taxon>Bacillati</taxon>
        <taxon>Actinomycetota</taxon>
        <taxon>Actinomycetes</taxon>
        <taxon>Propionibacteriales</taxon>
        <taxon>Nocardioidaceae</taxon>
        <taxon>Propionicimonas</taxon>
    </lineage>
</organism>
<dbReference type="Gene3D" id="1.10.260.130">
    <property type="match status" value="1"/>
</dbReference>
<dbReference type="Gene3D" id="3.40.50.1820">
    <property type="entry name" value="alpha/beta hydrolase"/>
    <property type="match status" value="1"/>
</dbReference>
<comment type="caution">
    <text evidence="2">The sequence shown here is derived from an EMBL/GenBank/DDBJ whole genome shotgun (WGS) entry which is preliminary data.</text>
</comment>
<dbReference type="AlphaFoldDB" id="A0A2A9CRG0"/>
<sequence length="573" mass="58778">MADPRVSRAVRTAAGIPAVVVGAFLAVRPFAAPELMALCVSLGLAVAALVELVQLSRERPAKLTLAICFAVGSALIGLWQPVNLSLVGAVTGVLLILAGGAELWSAALLSNPHWPRLLNSPSTAGFWASLLVGGASIGLGSLAVVWVDRTLLPAAVVLGLYLLIAGLGIMVDAWAADRPTVAANRNRLVGRGLALLLGLALALAGAGLDGGRVAPGPFYSPAMVGGQHAPGKLLRADSYAGATTPGVVAARLLYLTTTAQGSPIVASAAIYLPADRVTEQLPLVVWLHDGTGLSPSCAPSVRGLASGGMSFLDQVTGAGYALLAPDLPGLGVEGAPSYLLGQPEGRAVLDALRAARQLNGVRFGEAVLWGFGEGGHAALWAGLIRDDYAPEVTLTGLAALAPLTDLSGVLASPDRGAEREAVAARLISSYAAVYPEIDGNDYLLPTARARVSETAARCQGQPGPLLPWLGSGLSWAQSPTAGALATRLAENRPDGRIPVPVLLGQGGRDQLVPTDVQDGYVAAQCRSGTRIDYRVYHERDHRGLVAPASPAVTDLLTWSSARFTGLTPTSSCG</sequence>
<feature type="transmembrane region" description="Helical" evidence="1">
    <location>
        <begin position="12"/>
        <end position="29"/>
    </location>
</feature>
<dbReference type="Pfam" id="PF03583">
    <property type="entry name" value="LIP"/>
    <property type="match status" value="1"/>
</dbReference>
<dbReference type="GO" id="GO:0004806">
    <property type="term" value="F:triacylglycerol lipase activity"/>
    <property type="evidence" value="ECO:0007669"/>
    <property type="project" value="InterPro"/>
</dbReference>
<dbReference type="SUPFAM" id="SSF53474">
    <property type="entry name" value="alpha/beta-Hydrolases"/>
    <property type="match status" value="1"/>
</dbReference>
<evidence type="ECO:0000313" key="3">
    <source>
        <dbReference type="Proteomes" id="UP000226079"/>
    </source>
</evidence>
<dbReference type="Proteomes" id="UP000226079">
    <property type="component" value="Unassembled WGS sequence"/>
</dbReference>
<name>A0A2A9CRG0_9ACTN</name>
<feature type="transmembrane region" description="Helical" evidence="1">
    <location>
        <begin position="125"/>
        <end position="146"/>
    </location>
</feature>
<proteinExistence type="predicted"/>
<keyword evidence="1" id="KW-0472">Membrane</keyword>
<dbReference type="PANTHER" id="PTHR34853:SF1">
    <property type="entry name" value="LIPASE 5"/>
    <property type="match status" value="1"/>
</dbReference>
<feature type="transmembrane region" description="Helical" evidence="1">
    <location>
        <begin position="60"/>
        <end position="79"/>
    </location>
</feature>
<dbReference type="PANTHER" id="PTHR34853">
    <property type="match status" value="1"/>
</dbReference>
<feature type="transmembrane region" description="Helical" evidence="1">
    <location>
        <begin position="152"/>
        <end position="176"/>
    </location>
</feature>
<dbReference type="EMBL" id="PDJC01000001">
    <property type="protein sequence ID" value="PFG16958.1"/>
    <property type="molecule type" value="Genomic_DNA"/>
</dbReference>
<dbReference type="InterPro" id="IPR029058">
    <property type="entry name" value="AB_hydrolase_fold"/>
</dbReference>
<feature type="transmembrane region" description="Helical" evidence="1">
    <location>
        <begin position="85"/>
        <end position="104"/>
    </location>
</feature>
<protein>
    <submittedName>
        <fullName evidence="2">Alpha-beta hydrolase superfamily lysophospholipase</fullName>
    </submittedName>
</protein>
<reference evidence="2 3" key="1">
    <citation type="submission" date="2017-10" db="EMBL/GenBank/DDBJ databases">
        <title>Sequencing the genomes of 1000 actinobacteria strains.</title>
        <authorList>
            <person name="Klenk H.-P."/>
        </authorList>
    </citation>
    <scope>NUCLEOTIDE SEQUENCE [LARGE SCALE GENOMIC DNA]</scope>
    <source>
        <strain evidence="2 3">DSM 15597</strain>
    </source>
</reference>
<keyword evidence="1" id="KW-1133">Transmembrane helix</keyword>
<keyword evidence="1" id="KW-0812">Transmembrane</keyword>
<keyword evidence="3" id="KW-1185">Reference proteome</keyword>
<dbReference type="RefSeq" id="WP_098460444.1">
    <property type="nucleotide sequence ID" value="NZ_PDJC01000001.1"/>
</dbReference>
<dbReference type="GO" id="GO:0016042">
    <property type="term" value="P:lipid catabolic process"/>
    <property type="evidence" value="ECO:0007669"/>
    <property type="project" value="InterPro"/>
</dbReference>
<dbReference type="OrthoDB" id="9798122at2"/>
<accession>A0A2A9CRG0</accession>